<dbReference type="InterPro" id="IPR024453">
    <property type="entry name" value="Peptidase_C92"/>
</dbReference>
<evidence type="ECO:0000313" key="1">
    <source>
        <dbReference type="EMBL" id="QAA93434.1"/>
    </source>
</evidence>
<accession>A0A410GAW6</accession>
<dbReference type="InterPro" id="IPR038765">
    <property type="entry name" value="Papain-like_cys_pep_sf"/>
</dbReference>
<organism evidence="1 2">
    <name type="scientific">Pollutimonas thiosulfatoxidans</name>
    <dbReference type="NCBI Taxonomy" id="2028345"/>
    <lineage>
        <taxon>Bacteria</taxon>
        <taxon>Pseudomonadati</taxon>
        <taxon>Pseudomonadota</taxon>
        <taxon>Betaproteobacteria</taxon>
        <taxon>Burkholderiales</taxon>
        <taxon>Alcaligenaceae</taxon>
        <taxon>Pollutimonas</taxon>
    </lineage>
</organism>
<gene>
    <name evidence="1" type="ORF">CKA81_05995</name>
</gene>
<proteinExistence type="predicted"/>
<keyword evidence="2" id="KW-1185">Reference proteome</keyword>
<dbReference type="KEGG" id="pus:CKA81_05995"/>
<dbReference type="OrthoDB" id="7843671at2"/>
<dbReference type="Proteomes" id="UP000283474">
    <property type="component" value="Chromosome"/>
</dbReference>
<sequence length="354" mass="39853">MQKTSPSQASQNPKFGLDLSILKVGDVLLSANHTRTSTVIARATKGHFSHAMLYVGHSFIHAMPDGVYSKNPQRYIRDEADHLAAYRIVPGQANPTMIDIACDYARGQVGALYSVPAAALSKAISKSNKNIQIQSGKQFCSRLVAQAYENAGIKLVANADFCSPNDLARSIQLDRVENAVRELNLSEVEFAESHDFNQFLQKITFQWLGKARSLALRRHLGEISTQSDILPMLVKHPGYDKAVTKYVKASGYPDYYDWDRSKNPYRYDVGVFLRHFNHRESFIEALEWELPSVMADLKRHTKNYQAAVANLQAYGDLEYVQIEFLLAKNLLNEVLQRKKTLINASQAINYPISI</sequence>
<dbReference type="Gene3D" id="3.90.1720.10">
    <property type="entry name" value="endopeptidase domain like (from Nostoc punctiforme)"/>
    <property type="match status" value="1"/>
</dbReference>
<protein>
    <recommendedName>
        <fullName evidence="3">Permuted papain-like amidase enzyme, YaeF/YiiX, C92 family</fullName>
    </recommendedName>
</protein>
<evidence type="ECO:0000313" key="2">
    <source>
        <dbReference type="Proteomes" id="UP000283474"/>
    </source>
</evidence>
<dbReference type="RefSeq" id="WP_128354478.1">
    <property type="nucleotide sequence ID" value="NZ_CP022987.1"/>
</dbReference>
<name>A0A410GAW6_9BURK</name>
<evidence type="ECO:0008006" key="3">
    <source>
        <dbReference type="Google" id="ProtNLM"/>
    </source>
</evidence>
<dbReference type="EMBL" id="CP022987">
    <property type="protein sequence ID" value="QAA93434.1"/>
    <property type="molecule type" value="Genomic_DNA"/>
</dbReference>
<dbReference type="Pfam" id="PF05708">
    <property type="entry name" value="Peptidase_C92"/>
    <property type="match status" value="1"/>
</dbReference>
<dbReference type="SUPFAM" id="SSF54001">
    <property type="entry name" value="Cysteine proteinases"/>
    <property type="match status" value="1"/>
</dbReference>
<dbReference type="AlphaFoldDB" id="A0A410GAW6"/>
<reference evidence="1 2" key="1">
    <citation type="submission" date="2017-08" db="EMBL/GenBank/DDBJ databases">
        <authorList>
            <person name="Park S.-J."/>
            <person name="Kim H."/>
        </authorList>
    </citation>
    <scope>NUCLEOTIDE SEQUENCE [LARGE SCALE GENOMIC DNA]</scope>
    <source>
        <strain evidence="2">ye3</strain>
    </source>
</reference>